<dbReference type="Proteomes" id="UP001174229">
    <property type="component" value="Unassembled WGS sequence"/>
</dbReference>
<reference evidence="4" key="2">
    <citation type="submission" date="2017-04" db="EMBL/GenBank/DDBJ databases">
        <authorList>
            <person name="Afonso C.L."/>
            <person name="Miller P.J."/>
            <person name="Scott M.A."/>
            <person name="Spackman E."/>
            <person name="Goraichik I."/>
            <person name="Dimitrov K.M."/>
            <person name="Suarez D.L."/>
            <person name="Swayne D.E."/>
        </authorList>
    </citation>
    <scope>NUCLEOTIDE SEQUENCE [LARGE SCALE GENOMIC DNA]</scope>
    <source>
        <strain evidence="4">16-00191</strain>
    </source>
</reference>
<dbReference type="SUPFAM" id="SSF47113">
    <property type="entry name" value="Histone-fold"/>
    <property type="match status" value="1"/>
</dbReference>
<gene>
    <name evidence="4" type="ORF">BACERE00191_00205</name>
    <name evidence="3" type="ORF">FPL01_00385</name>
    <name evidence="2" type="ORF">OWO78_26475</name>
</gene>
<reference evidence="5" key="1">
    <citation type="submission" date="2017-04" db="EMBL/GenBank/DDBJ databases">
        <authorList>
            <person name="Criscuolo A."/>
        </authorList>
    </citation>
    <scope>NUCLEOTIDE SEQUENCE [LARGE SCALE GENOMIC DNA]</scope>
</reference>
<evidence type="ECO:0000313" key="4">
    <source>
        <dbReference type="EMBL" id="SMD63384.1"/>
    </source>
</evidence>
<dbReference type="Proteomes" id="UP000464796">
    <property type="component" value="Plasmid unnamed1"/>
</dbReference>
<geneLocation type="plasmid" evidence="3 6">
    <name>unnamed1</name>
</geneLocation>
<name>A0A1Y5YTP1_9BACI</name>
<organism evidence="4 5">
    <name type="scientific">Bacillus pacificus</name>
    <dbReference type="NCBI Taxonomy" id="2026187"/>
    <lineage>
        <taxon>Bacteria</taxon>
        <taxon>Bacillati</taxon>
        <taxon>Bacillota</taxon>
        <taxon>Bacilli</taxon>
        <taxon>Bacillales</taxon>
        <taxon>Bacillaceae</taxon>
        <taxon>Bacillus</taxon>
        <taxon>Bacillus cereus group</taxon>
    </lineage>
</organism>
<sequence>MKEELERFLKDQQTNSGENETTNSGDDTEEILGDEEVLVDENKSLLYKSRIRELIRDVAFSDGLDLRISKEGFQRYHDSVKFLSVILMYEINSILKEQKKKTLNVAHVDEAISKMLGRADALNISIQEIEKVLEVLQSKSHTTSITRAMDYLIMENEGTESEDEGSLEK</sequence>
<dbReference type="AlphaFoldDB" id="A0A1Y5YTP1"/>
<accession>A0A1Y5YTP1</accession>
<dbReference type="EMBL" id="JAPNPE010000021">
    <property type="protein sequence ID" value="MDK7394879.1"/>
    <property type="molecule type" value="Genomic_DNA"/>
</dbReference>
<feature type="region of interest" description="Disordered" evidence="1">
    <location>
        <begin position="1"/>
        <end position="31"/>
    </location>
</feature>
<accession>A0A6I6YVL7</accession>
<keyword evidence="3" id="KW-0614">Plasmid</keyword>
<proteinExistence type="predicted"/>
<evidence type="ECO:0000313" key="2">
    <source>
        <dbReference type="EMBL" id="MDK7394879.1"/>
    </source>
</evidence>
<evidence type="ECO:0000313" key="6">
    <source>
        <dbReference type="Proteomes" id="UP000464796"/>
    </source>
</evidence>
<dbReference type="EMBL" id="FWZB01000016">
    <property type="protein sequence ID" value="SMD63384.1"/>
    <property type="molecule type" value="Genomic_DNA"/>
</dbReference>
<evidence type="ECO:0000313" key="5">
    <source>
        <dbReference type="Proteomes" id="UP000194499"/>
    </source>
</evidence>
<reference evidence="2" key="4">
    <citation type="submission" date="2022-11" db="EMBL/GenBank/DDBJ databases">
        <title>WGS-based characterization of Bacillus cereus isolated from food &amp; feed additives.</title>
        <authorList>
            <person name="Bogaerts B."/>
            <person name="Fraiture M.-A."/>
            <person name="Roosens N.H.C."/>
            <person name="De Keersmaecker S.C.J."/>
            <person name="Vanneste K."/>
        </authorList>
    </citation>
    <scope>NUCLEOTIDE SEQUENCE</scope>
    <source>
        <strain evidence="2">74.2</strain>
    </source>
</reference>
<dbReference type="Proteomes" id="UP000194499">
    <property type="component" value="Unassembled WGS sequence"/>
</dbReference>
<dbReference type="InterPro" id="IPR009072">
    <property type="entry name" value="Histone-fold"/>
</dbReference>
<dbReference type="RefSeq" id="WP_000656864.1">
    <property type="nucleotide sequence ID" value="NZ_CP093425.1"/>
</dbReference>
<evidence type="ECO:0000256" key="1">
    <source>
        <dbReference type="SAM" id="MobiDB-lite"/>
    </source>
</evidence>
<reference evidence="3 6" key="3">
    <citation type="submission" date="2019-07" db="EMBL/GenBank/DDBJ databases">
        <authorList>
            <person name="Yu W.S."/>
            <person name="Cheong H.-M."/>
            <person name="Choi Y."/>
            <person name="Hwang K.J."/>
            <person name="Jung K."/>
            <person name="Lee S."/>
            <person name="Choi C."/>
        </authorList>
    </citation>
    <scope>NUCLEOTIDE SEQUENCE [LARGE SCALE GENOMIC DNA]</scope>
    <source>
        <strain evidence="3 6">NCCP 15909</strain>
        <plasmid evidence="3 6">unnamed1</plasmid>
    </source>
</reference>
<evidence type="ECO:0000313" key="3">
    <source>
        <dbReference type="EMBL" id="QHH87498.1"/>
    </source>
</evidence>
<feature type="compositionally biased region" description="Basic and acidic residues" evidence="1">
    <location>
        <begin position="1"/>
        <end position="10"/>
    </location>
</feature>
<protein>
    <submittedName>
        <fullName evidence="4">Uncharacterized protein</fullName>
    </submittedName>
</protein>
<keyword evidence="6" id="KW-1185">Reference proteome</keyword>
<feature type="compositionally biased region" description="Polar residues" evidence="1">
    <location>
        <begin position="11"/>
        <end position="25"/>
    </location>
</feature>
<dbReference type="EMBL" id="CP041978">
    <property type="protein sequence ID" value="QHH87498.1"/>
    <property type="molecule type" value="Genomic_DNA"/>
</dbReference>
<dbReference type="GO" id="GO:0046982">
    <property type="term" value="F:protein heterodimerization activity"/>
    <property type="evidence" value="ECO:0007669"/>
    <property type="project" value="InterPro"/>
</dbReference>